<evidence type="ECO:0000313" key="3">
    <source>
        <dbReference type="Proteomes" id="UP000295293"/>
    </source>
</evidence>
<dbReference type="PANTHER" id="PTHR38595:SF1">
    <property type="entry name" value="TYPE VI SECRETION SYSTEM COMPONENT TSSE1"/>
    <property type="match status" value="1"/>
</dbReference>
<reference evidence="2 3" key="1">
    <citation type="submission" date="2019-03" db="EMBL/GenBank/DDBJ databases">
        <title>Genomic Encyclopedia of Type Strains, Phase IV (KMG-IV): sequencing the most valuable type-strain genomes for metagenomic binning, comparative biology and taxonomic classification.</title>
        <authorList>
            <person name="Goeker M."/>
        </authorList>
    </citation>
    <scope>NUCLEOTIDE SEQUENCE [LARGE SCALE GENOMIC DNA]</scope>
    <source>
        <strain evidence="2 3">DSM 21667</strain>
    </source>
</reference>
<dbReference type="NCBIfam" id="TIGR03357">
    <property type="entry name" value="VI_zyme"/>
    <property type="match status" value="1"/>
</dbReference>
<dbReference type="Proteomes" id="UP000295293">
    <property type="component" value="Unassembled WGS sequence"/>
</dbReference>
<organism evidence="2 3">
    <name type="scientific">Tahibacter aquaticus</name>
    <dbReference type="NCBI Taxonomy" id="520092"/>
    <lineage>
        <taxon>Bacteria</taxon>
        <taxon>Pseudomonadati</taxon>
        <taxon>Pseudomonadota</taxon>
        <taxon>Gammaproteobacteria</taxon>
        <taxon>Lysobacterales</taxon>
        <taxon>Rhodanobacteraceae</taxon>
        <taxon>Tahibacter</taxon>
    </lineage>
</organism>
<dbReference type="RefSeq" id="WP_166653891.1">
    <property type="nucleotide sequence ID" value="NZ_SNZH01000002.1"/>
</dbReference>
<dbReference type="EMBL" id="SNZH01000002">
    <property type="protein sequence ID" value="TDR47872.1"/>
    <property type="molecule type" value="Genomic_DNA"/>
</dbReference>
<keyword evidence="3" id="KW-1185">Reference proteome</keyword>
<dbReference type="SUPFAM" id="SSF160719">
    <property type="entry name" value="gpW/gp25-like"/>
    <property type="match status" value="1"/>
</dbReference>
<proteinExistence type="predicted"/>
<dbReference type="PANTHER" id="PTHR38595">
    <property type="entry name" value="CYTOPLASMIC PROTEIN-RELATED"/>
    <property type="match status" value="1"/>
</dbReference>
<gene>
    <name evidence="2" type="ORF">DFR29_102534</name>
</gene>
<sequence length="173" mass="19639">MSKANPLQGARSTRLLPVLLDRLTDHNPESRKEALHERTMTKAEFRQCVLRDISWLLNTTNAESETSMAGIDEVRRSVVNFGVLALSGKQLVDEDLDEVQKRISGAIKMFEPRVLPESLQVRVLPSESGTHTHNQLTMEIRGQLWSEPYPIDLLLRSRVDLESGQIVLEDLLR</sequence>
<protein>
    <submittedName>
        <fullName evidence="2">Type VI secretion system protein ImpF</fullName>
    </submittedName>
</protein>
<dbReference type="AlphaFoldDB" id="A0A4R6Z821"/>
<dbReference type="InterPro" id="IPR053176">
    <property type="entry name" value="T6SS_TssE1-like"/>
</dbReference>
<evidence type="ECO:0000259" key="1">
    <source>
        <dbReference type="Pfam" id="PF04965"/>
    </source>
</evidence>
<dbReference type="Pfam" id="PF04965">
    <property type="entry name" value="GPW_gp25"/>
    <property type="match status" value="1"/>
</dbReference>
<comment type="caution">
    <text evidence="2">The sequence shown here is derived from an EMBL/GenBank/DDBJ whole genome shotgun (WGS) entry which is preliminary data.</text>
</comment>
<dbReference type="InterPro" id="IPR017737">
    <property type="entry name" value="TssE1-like"/>
</dbReference>
<dbReference type="InterPro" id="IPR007048">
    <property type="entry name" value="IraD/Gp25-like"/>
</dbReference>
<evidence type="ECO:0000313" key="2">
    <source>
        <dbReference type="EMBL" id="TDR47872.1"/>
    </source>
</evidence>
<feature type="domain" description="IraD/Gp25-like" evidence="1">
    <location>
        <begin position="44"/>
        <end position="148"/>
    </location>
</feature>
<name>A0A4R6Z821_9GAMM</name>
<accession>A0A4R6Z821</accession>